<organism evidence="1">
    <name type="scientific">Anopheles coluzzii</name>
    <name type="common">African malaria mosquito</name>
    <dbReference type="NCBI Taxonomy" id="1518534"/>
    <lineage>
        <taxon>Eukaryota</taxon>
        <taxon>Metazoa</taxon>
        <taxon>Ecdysozoa</taxon>
        <taxon>Arthropoda</taxon>
        <taxon>Hexapoda</taxon>
        <taxon>Insecta</taxon>
        <taxon>Pterygota</taxon>
        <taxon>Neoptera</taxon>
        <taxon>Endopterygota</taxon>
        <taxon>Diptera</taxon>
        <taxon>Nematocera</taxon>
        <taxon>Culicoidea</taxon>
        <taxon>Culicidae</taxon>
        <taxon>Anophelinae</taxon>
        <taxon>Anopheles</taxon>
    </lineage>
</organism>
<name>A0A8W7P9X7_ANOCL</name>
<dbReference type="EnsemblMetazoa" id="ACOM028132-RA">
    <property type="protein sequence ID" value="ACOM028132-PA.1"/>
    <property type="gene ID" value="ACOM028132"/>
</dbReference>
<dbReference type="AlphaFoldDB" id="A0A8W7P9X7"/>
<evidence type="ECO:0000313" key="1">
    <source>
        <dbReference type="EnsemblMetazoa" id="ACOM028132-PA.1"/>
    </source>
</evidence>
<reference evidence="1" key="1">
    <citation type="submission" date="2022-08" db="UniProtKB">
        <authorList>
            <consortium name="EnsemblMetazoa"/>
        </authorList>
    </citation>
    <scope>IDENTIFICATION</scope>
</reference>
<dbReference type="Proteomes" id="UP000075882">
    <property type="component" value="Unassembled WGS sequence"/>
</dbReference>
<protein>
    <submittedName>
        <fullName evidence="1">Uncharacterized protein</fullName>
    </submittedName>
</protein>
<sequence length="149" mass="16424">MEKRVTKSYQRTRPHNTFFHQGRWVWSRAVGGVAVSPPRHANELIETPIVRTRDEVRIGNKLARSYTTGGKDRYDTSLGGRGKFNPEQQLLTRAEHTRGATDALPQSLATLIAGCWDWAGMLLAVGQLPQLASEICLRPGAQANGKSGT</sequence>
<accession>A0A8W7P9X7</accession>
<proteinExistence type="predicted"/>